<dbReference type="RefSeq" id="XP_014184415.1">
    <property type="nucleotide sequence ID" value="XM_014328940.1"/>
</dbReference>
<gene>
    <name evidence="14" type="ORF">A1Q1_00099</name>
</gene>
<keyword evidence="10" id="KW-0511">Multifunctional enzyme</keyword>
<feature type="domain" description="Integrase catalytic" evidence="13">
    <location>
        <begin position="1129"/>
        <end position="1295"/>
    </location>
</feature>
<dbReference type="GO" id="GO:0015074">
    <property type="term" value="P:DNA integration"/>
    <property type="evidence" value="ECO:0007669"/>
    <property type="project" value="UniProtKB-KW"/>
</dbReference>
<dbReference type="Gene3D" id="3.30.70.270">
    <property type="match status" value="2"/>
</dbReference>
<dbReference type="Pfam" id="PF17921">
    <property type="entry name" value="Integrase_H2C2"/>
    <property type="match status" value="1"/>
</dbReference>
<dbReference type="PROSITE" id="PS50994">
    <property type="entry name" value="INTEGRASE"/>
    <property type="match status" value="1"/>
</dbReference>
<dbReference type="InterPro" id="IPR036397">
    <property type="entry name" value="RNaseH_sf"/>
</dbReference>
<organism evidence="14 15">
    <name type="scientific">Trichosporon asahii var. asahii (strain ATCC 90039 / CBS 2479 / JCM 2466 / KCTC 7840 / NBRC 103889/ NCYC 2677 / UAMH 7654)</name>
    <name type="common">Yeast</name>
    <dbReference type="NCBI Taxonomy" id="1186058"/>
    <lineage>
        <taxon>Eukaryota</taxon>
        <taxon>Fungi</taxon>
        <taxon>Dikarya</taxon>
        <taxon>Basidiomycota</taxon>
        <taxon>Agaricomycotina</taxon>
        <taxon>Tremellomycetes</taxon>
        <taxon>Trichosporonales</taxon>
        <taxon>Trichosporonaceae</taxon>
        <taxon>Trichosporon</taxon>
    </lineage>
</organism>
<dbReference type="SUPFAM" id="SSF56672">
    <property type="entry name" value="DNA/RNA polymerases"/>
    <property type="match status" value="1"/>
</dbReference>
<dbReference type="GeneID" id="25983613"/>
<keyword evidence="6" id="KW-0460">Magnesium</keyword>
<comment type="caution">
    <text evidence="14">The sequence shown here is derived from an EMBL/GenBank/DDBJ whole genome shotgun (WGS) entry which is preliminary data.</text>
</comment>
<dbReference type="PANTHER" id="PTHR37984:SF5">
    <property type="entry name" value="PROTEIN NYNRIN-LIKE"/>
    <property type="match status" value="1"/>
</dbReference>
<keyword evidence="4" id="KW-0255">Endonuclease</keyword>
<dbReference type="HOGENOM" id="CLU_000384_9_12_1"/>
<proteinExistence type="predicted"/>
<dbReference type="InterPro" id="IPR043502">
    <property type="entry name" value="DNA/RNA_pol_sf"/>
</dbReference>
<dbReference type="PROSITE" id="PS50878">
    <property type="entry name" value="RT_POL"/>
    <property type="match status" value="1"/>
</dbReference>
<evidence type="ECO:0000256" key="9">
    <source>
        <dbReference type="ARBA" id="ARBA00022918"/>
    </source>
</evidence>
<dbReference type="GO" id="GO:0004190">
    <property type="term" value="F:aspartic-type endopeptidase activity"/>
    <property type="evidence" value="ECO:0007669"/>
    <property type="project" value="InterPro"/>
</dbReference>
<dbReference type="InterPro" id="IPR041588">
    <property type="entry name" value="Integrase_H2C2"/>
</dbReference>
<evidence type="ECO:0000256" key="3">
    <source>
        <dbReference type="ARBA" id="ARBA00022722"/>
    </source>
</evidence>
<keyword evidence="3" id="KW-0540">Nuclease</keyword>
<evidence type="ECO:0000256" key="1">
    <source>
        <dbReference type="ARBA" id="ARBA00022679"/>
    </source>
</evidence>
<keyword evidence="2" id="KW-0548">Nucleotidyltransferase</keyword>
<dbReference type="CDD" id="cd01647">
    <property type="entry name" value="RT_LTR"/>
    <property type="match status" value="1"/>
</dbReference>
<dbReference type="KEGG" id="tasa:A1Q1_00099"/>
<dbReference type="Gene3D" id="1.10.340.70">
    <property type="match status" value="1"/>
</dbReference>
<evidence type="ECO:0000256" key="8">
    <source>
        <dbReference type="ARBA" id="ARBA00022908"/>
    </source>
</evidence>
<sequence length="1554" mass="175935">MCNTTPKTFEHQPRANERRQATPVGRPSDAPTDAPVMGNRAQGTRDPDKTSTPANVSGSAPKGPARQVTTPPLTATVEEIEDDESPKIKTHQRLPTPPTQSQSESTPSEPKRRKSRSPPRKKPGSKKSNRPARSRSPSRQRAKENAAKLRMEPARVFNVETPYRLVGHWDRSEDVPTPLNVDVTAGSDPKVHRAILDSGADVCLVGEEYLRNDVKGYFIEDAAIISLKTANGMVDSLGSVDIPISFGAPDARRPRDSYKIRFHVVSDLPKGLLIGMNAIIAMRMSLFPHLGKIEIDGRSYKARSTRPRCPDPMNGDHSREVRLRETFTLRKVGPINVPAMMDPVRTNLDMIIDPVDIGNGSKLVRGPRAVVQGGKDSFQYQLFNATNRPIRLPRGTLLGIARPVKPEQITPMDRVDEIINKLEAEEKAIEQQLPLCAVAEYLGGGMPEELCEEDNKEYMKLLEDITINPDLTTEQRQQVEHLLKIKMKAFASARNPMGKTDLVEFDIDTGDAKPVHMPPYRASPARRKIIKEQIEMLREAKIIQPSNSEWSAPVIVVEQHGKHRMCIDLRALNRVTIGDSYPVPRVLDILESLEGAQWFSSFDLNKGYFQIPNTKRARRRLAFRTQDGLWEPLRMPFGAKGAPATFQRLMDLLLAEGRWLWAMAYIDDIIVYSKSFDEHLKHVSWTLQRMIDGGLTLGANKSHMFMKTVELLGHKVSNIGIMMGDKAVEAIKSQKRPTTVKELSRFLGLVSHWRRFVKNFARVSAPLRDVKRAAANLKQTDLDWTPEAEAAFTHLIDALTSDVLLAHPDYSKPFIIECDASQDGFGAVLSQRDENGYVRPIAFISRQTIAGEKNMSATDLECSGVMWALDKLRPYVEGSDIELRCDHEALKGLADYKGQNRRMIRASAHLMSYLSDIKFIYRPGEKMAHVDQLSRNPQPLTPEQIRNLQEACEVYLAGRLEEQKAEEDHDDPNDVAESLMCWTIEPDTTFKDKIMAVSELDETYTELVDEILIRYDIPDSKPYDRTVWRQVMHHPRKPFMINDGLLYTSSQARNTHTIVVPTDETLRTDILKLYHDTTLAGHRGADKTYAALVDHYYWKGVLRDVKQYVRTCEKCQRSKPDNALPPGLLKSLPLTKRRWNMIQVDWVVGLPESGPQKFTAVMVVIDRMSKRIVLTPTHDTLNASSIVQLMFDNVFKYFGLPSCIISDRDSRLTSDLWRSLMKYLGVQHRYATASHQQTDGATERVIRWLKEALRSYVNKEASNWSSFVSRLEVAHNASVQASTGMTPFELDLGRIPFFLHGPSKPDLAGDPDATRLRQKMELDAIIALDLLDKAQRAQKSQYDARHREVTYKVGDLVLIQSDVYSPQEGVRRRKRGAEQRGRKLGPTFWGPFKITDIPHDNVAQLELAPGMRAHNKISFAYLRKYHPRAPDPTAVRTFDCVVDAKTVHNGEVRWRVRFKPMMWQGQEITPADEWVDETTLKFFGGGAIAEEHREECERRSGAYLAYKLYTFNTLDDSSATYLQESRSALLSTLRDAAHQRRGSVDDHSRDPEVT</sequence>
<dbReference type="Gene3D" id="3.30.420.10">
    <property type="entry name" value="Ribonuclease H-like superfamily/Ribonuclease H"/>
    <property type="match status" value="1"/>
</dbReference>
<evidence type="ECO:0000313" key="15">
    <source>
        <dbReference type="Proteomes" id="UP000002748"/>
    </source>
</evidence>
<dbReference type="GO" id="GO:0006508">
    <property type="term" value="P:proteolysis"/>
    <property type="evidence" value="ECO:0007669"/>
    <property type="project" value="InterPro"/>
</dbReference>
<dbReference type="Pfam" id="PF17919">
    <property type="entry name" value="RT_RNaseH_2"/>
    <property type="match status" value="1"/>
</dbReference>
<evidence type="ECO:0000259" key="13">
    <source>
        <dbReference type="PROSITE" id="PS50994"/>
    </source>
</evidence>
<dbReference type="PANTHER" id="PTHR37984">
    <property type="entry name" value="PROTEIN CBG26694"/>
    <property type="match status" value="1"/>
</dbReference>
<dbReference type="GO" id="GO:0003964">
    <property type="term" value="F:RNA-directed DNA polymerase activity"/>
    <property type="evidence" value="ECO:0007669"/>
    <property type="project" value="UniProtKB-KW"/>
</dbReference>
<dbReference type="VEuPathDB" id="FungiDB:A1Q1_00099"/>
<dbReference type="GO" id="GO:0005634">
    <property type="term" value="C:nucleus"/>
    <property type="evidence" value="ECO:0007669"/>
    <property type="project" value="UniProtKB-ARBA"/>
</dbReference>
<dbReference type="CDD" id="cd09274">
    <property type="entry name" value="RNase_HI_RT_Ty3"/>
    <property type="match status" value="1"/>
</dbReference>
<feature type="compositionally biased region" description="Basic and acidic residues" evidence="11">
    <location>
        <begin position="8"/>
        <end position="20"/>
    </location>
</feature>
<dbReference type="InterPro" id="IPR001584">
    <property type="entry name" value="Integrase_cat-core"/>
</dbReference>
<dbReference type="InterPro" id="IPR041577">
    <property type="entry name" value="RT_RNaseH_2"/>
</dbReference>
<feature type="compositionally biased region" description="Basic residues" evidence="11">
    <location>
        <begin position="111"/>
        <end position="140"/>
    </location>
</feature>
<dbReference type="InterPro" id="IPR043128">
    <property type="entry name" value="Rev_trsase/Diguanyl_cyclase"/>
</dbReference>
<keyword evidence="7" id="KW-0694">RNA-binding</keyword>
<dbReference type="Proteomes" id="UP000002748">
    <property type="component" value="Unassembled WGS sequence"/>
</dbReference>
<dbReference type="FunFam" id="3.30.70.270:FF:000020">
    <property type="entry name" value="Transposon Tf2-6 polyprotein-like Protein"/>
    <property type="match status" value="1"/>
</dbReference>
<evidence type="ECO:0008006" key="16">
    <source>
        <dbReference type="Google" id="ProtNLM"/>
    </source>
</evidence>
<dbReference type="FunFam" id="3.10.20.370:FF:000001">
    <property type="entry name" value="Retrovirus-related Pol polyprotein from transposon 17.6-like protein"/>
    <property type="match status" value="1"/>
</dbReference>
<dbReference type="InterPro" id="IPR000477">
    <property type="entry name" value="RT_dom"/>
</dbReference>
<evidence type="ECO:0000256" key="11">
    <source>
        <dbReference type="SAM" id="MobiDB-lite"/>
    </source>
</evidence>
<dbReference type="Pfam" id="PF00665">
    <property type="entry name" value="rve"/>
    <property type="match status" value="1"/>
</dbReference>
<dbReference type="InterPro" id="IPR012337">
    <property type="entry name" value="RNaseH-like_sf"/>
</dbReference>
<evidence type="ECO:0000256" key="10">
    <source>
        <dbReference type="ARBA" id="ARBA00023268"/>
    </source>
</evidence>
<feature type="region of interest" description="Disordered" evidence="11">
    <location>
        <begin position="1"/>
        <end position="148"/>
    </location>
</feature>
<dbReference type="GO" id="GO:0003723">
    <property type="term" value="F:RNA binding"/>
    <property type="evidence" value="ECO:0007669"/>
    <property type="project" value="UniProtKB-KW"/>
</dbReference>
<accession>J8TYD4</accession>
<evidence type="ECO:0000256" key="2">
    <source>
        <dbReference type="ARBA" id="ARBA00022695"/>
    </source>
</evidence>
<dbReference type="GO" id="GO:0004519">
    <property type="term" value="F:endonuclease activity"/>
    <property type="evidence" value="ECO:0007669"/>
    <property type="project" value="UniProtKB-KW"/>
</dbReference>
<dbReference type="Gene3D" id="3.10.10.10">
    <property type="entry name" value="HIV Type 1 Reverse Transcriptase, subunit A, domain 1"/>
    <property type="match status" value="1"/>
</dbReference>
<keyword evidence="9" id="KW-0695">RNA-directed DNA polymerase</keyword>
<evidence type="ECO:0000256" key="5">
    <source>
        <dbReference type="ARBA" id="ARBA00022801"/>
    </source>
</evidence>
<evidence type="ECO:0000313" key="14">
    <source>
        <dbReference type="EMBL" id="EJT53092.1"/>
    </source>
</evidence>
<evidence type="ECO:0000256" key="7">
    <source>
        <dbReference type="ARBA" id="ARBA00022884"/>
    </source>
</evidence>
<dbReference type="InterPro" id="IPR001969">
    <property type="entry name" value="Aspartic_peptidase_AS"/>
</dbReference>
<dbReference type="InterPro" id="IPR050951">
    <property type="entry name" value="Retrovirus_Pol_polyprotein"/>
</dbReference>
<dbReference type="EMBL" id="ALBS01000009">
    <property type="protein sequence ID" value="EJT53092.1"/>
    <property type="molecule type" value="Genomic_DNA"/>
</dbReference>
<name>J8TYD4_TRIAS</name>
<dbReference type="FunFam" id="1.10.340.70:FF:000001">
    <property type="entry name" value="Retrovirus-related Pol polyprotein from transposon gypsy-like Protein"/>
    <property type="match status" value="1"/>
</dbReference>
<keyword evidence="1" id="KW-0808">Transferase</keyword>
<dbReference type="PROSITE" id="PS00141">
    <property type="entry name" value="ASP_PROTEASE"/>
    <property type="match status" value="1"/>
</dbReference>
<evidence type="ECO:0000256" key="4">
    <source>
        <dbReference type="ARBA" id="ARBA00022759"/>
    </source>
</evidence>
<dbReference type="OrthoDB" id="3341476at2759"/>
<feature type="domain" description="Reverse transcriptase" evidence="12">
    <location>
        <begin position="523"/>
        <end position="751"/>
    </location>
</feature>
<keyword evidence="5" id="KW-0378">Hydrolase</keyword>
<evidence type="ECO:0000256" key="6">
    <source>
        <dbReference type="ARBA" id="ARBA00022842"/>
    </source>
</evidence>
<dbReference type="Pfam" id="PF00078">
    <property type="entry name" value="RVT_1"/>
    <property type="match status" value="1"/>
</dbReference>
<evidence type="ECO:0000259" key="12">
    <source>
        <dbReference type="PROSITE" id="PS50878"/>
    </source>
</evidence>
<keyword evidence="8" id="KW-0229">DNA integration</keyword>
<dbReference type="SUPFAM" id="SSF53098">
    <property type="entry name" value="Ribonuclease H-like"/>
    <property type="match status" value="1"/>
</dbReference>
<feature type="compositionally biased region" description="Low complexity" evidence="11">
    <location>
        <begin position="99"/>
        <end position="108"/>
    </location>
</feature>
<dbReference type="Gene3D" id="3.10.20.370">
    <property type="match status" value="1"/>
</dbReference>
<reference evidence="14 15" key="1">
    <citation type="journal article" date="2012" name="Eukaryot. Cell">
        <title>Draft genome sequence of CBS 2479, the standard type strain of Trichosporon asahii.</title>
        <authorList>
            <person name="Yang R.Y."/>
            <person name="Li H.T."/>
            <person name="Zhu H."/>
            <person name="Zhou G.P."/>
            <person name="Wang M."/>
            <person name="Wang L."/>
        </authorList>
    </citation>
    <scope>NUCLEOTIDE SEQUENCE [LARGE SCALE GENOMIC DNA]</scope>
    <source>
        <strain evidence="15">ATCC 90039 / CBS 2479 / JCM 2466 / KCTC 7840 / NCYC 2677 / UAMH 7654</strain>
    </source>
</reference>
<protein>
    <recommendedName>
        <fullName evidence="16">Reverse transcriptase</fullName>
    </recommendedName>
</protein>